<keyword evidence="4" id="KW-0539">Nucleus</keyword>
<dbReference type="CDD" id="cd12148">
    <property type="entry name" value="fungal_TF_MHR"/>
    <property type="match status" value="1"/>
</dbReference>
<dbReference type="PROSITE" id="PS00463">
    <property type="entry name" value="ZN2_CY6_FUNGAL_1"/>
    <property type="match status" value="1"/>
</dbReference>
<proteinExistence type="predicted"/>
<dbReference type="PROSITE" id="PS50048">
    <property type="entry name" value="ZN2_CY6_FUNGAL_2"/>
    <property type="match status" value="1"/>
</dbReference>
<reference evidence="7 8" key="1">
    <citation type="submission" date="2015-01" db="EMBL/GenBank/DDBJ databases">
        <title>The Genome Sequence of Exophiala oligosperma CBS72588.</title>
        <authorList>
            <consortium name="The Broad Institute Genomics Platform"/>
            <person name="Cuomo C."/>
            <person name="de Hoog S."/>
            <person name="Gorbushina A."/>
            <person name="Stielow B."/>
            <person name="Teixiera M."/>
            <person name="Abouelleil A."/>
            <person name="Chapman S.B."/>
            <person name="Priest M."/>
            <person name="Young S.K."/>
            <person name="Wortman J."/>
            <person name="Nusbaum C."/>
            <person name="Birren B."/>
        </authorList>
    </citation>
    <scope>NUCLEOTIDE SEQUENCE [LARGE SCALE GENOMIC DNA]</scope>
    <source>
        <strain evidence="7 8">CBS 72588</strain>
    </source>
</reference>
<dbReference type="OrthoDB" id="4132249at2759"/>
<keyword evidence="8" id="KW-1185">Reference proteome</keyword>
<dbReference type="InterPro" id="IPR001138">
    <property type="entry name" value="Zn2Cys6_DnaBD"/>
</dbReference>
<dbReference type="GO" id="GO:0008270">
    <property type="term" value="F:zinc ion binding"/>
    <property type="evidence" value="ECO:0007669"/>
    <property type="project" value="InterPro"/>
</dbReference>
<sequence>MRRAAVSKACDACRRRKVKCSLGQPCASCLDAGLKCTFLTTRQRKGRKGASAHVINEIRNSQETTILSQTDHSSSTSQQDQPGLLYGASEPRPHSERLPTPIGVGAVIVSRPENLLPLPFDSLNYTSPTFSNLPESITSPQVDTSSTKPRFTRNAGLQPNRVVDEFAGVFLYDLSSTVPILNAELIEQTVSAATHNNDDEAYGLVCAFCAFVLLQTDMISESYLAVAGVHQKPSEYGQALLKEALAIRGHLDSLAIPSLQTLFLIFFIYGCHSALGKHRQAWYLLRETTTLYIAATMDSANEDLDEMFGPLFWLLLISERSHAIRRRRPITLQITPQSPSIKRATRKSPNLVGFRCLAELFRPIDDYFISLWNRASTTCSSRYLVELEQKIRTGVPASLDVVDTQLANIRVSQQWLRTIIWQLCTMLGYLSSDAVHENLTFRYPLKIAQDLAISTWKLPHHSMQMHGIGLTEKVFDITCTLIDVISCIPMEDVKSNGFEIGPEDNLKHFFSLIAKLPGGSDKYLPLLVTKVDQMLPSMVAPISRHIHLPASKQLFMDFDQKKT</sequence>
<feature type="region of interest" description="Disordered" evidence="5">
    <location>
        <begin position="61"/>
        <end position="96"/>
    </location>
</feature>
<evidence type="ECO:0000313" key="7">
    <source>
        <dbReference type="EMBL" id="KIW37240.1"/>
    </source>
</evidence>
<dbReference type="PANTHER" id="PTHR31668">
    <property type="entry name" value="GLUCOSE TRANSPORT TRANSCRIPTION REGULATOR RGT1-RELATED-RELATED"/>
    <property type="match status" value="1"/>
</dbReference>
<dbReference type="InterPro" id="IPR036864">
    <property type="entry name" value="Zn2-C6_fun-type_DNA-bd_sf"/>
</dbReference>
<dbReference type="CDD" id="cd00067">
    <property type="entry name" value="GAL4"/>
    <property type="match status" value="1"/>
</dbReference>
<dbReference type="PANTHER" id="PTHR31668:SF20">
    <property type="entry name" value="ZN(II)2CYS6 TRANSCRIPTION FACTOR (EUROFUNG)"/>
    <property type="match status" value="1"/>
</dbReference>
<evidence type="ECO:0000256" key="2">
    <source>
        <dbReference type="ARBA" id="ARBA00023125"/>
    </source>
</evidence>
<organism evidence="7 8">
    <name type="scientific">Exophiala oligosperma</name>
    <dbReference type="NCBI Taxonomy" id="215243"/>
    <lineage>
        <taxon>Eukaryota</taxon>
        <taxon>Fungi</taxon>
        <taxon>Dikarya</taxon>
        <taxon>Ascomycota</taxon>
        <taxon>Pezizomycotina</taxon>
        <taxon>Eurotiomycetes</taxon>
        <taxon>Chaetothyriomycetidae</taxon>
        <taxon>Chaetothyriales</taxon>
        <taxon>Herpotrichiellaceae</taxon>
        <taxon>Exophiala</taxon>
    </lineage>
</organism>
<dbReference type="Proteomes" id="UP000053342">
    <property type="component" value="Unassembled WGS sequence"/>
</dbReference>
<evidence type="ECO:0000256" key="4">
    <source>
        <dbReference type="ARBA" id="ARBA00023242"/>
    </source>
</evidence>
<dbReference type="VEuPathDB" id="FungiDB:PV06_10583"/>
<dbReference type="Gene3D" id="4.10.240.10">
    <property type="entry name" value="Zn(2)-C6 fungal-type DNA-binding domain"/>
    <property type="match status" value="1"/>
</dbReference>
<keyword evidence="3" id="KW-0804">Transcription</keyword>
<dbReference type="GO" id="GO:0003677">
    <property type="term" value="F:DNA binding"/>
    <property type="evidence" value="ECO:0007669"/>
    <property type="project" value="UniProtKB-KW"/>
</dbReference>
<dbReference type="HOGENOM" id="CLU_016574_3_1_1"/>
<name>A0A0D2D4H9_9EURO</name>
<keyword evidence="2" id="KW-0238">DNA-binding</keyword>
<dbReference type="RefSeq" id="XP_016257456.1">
    <property type="nucleotide sequence ID" value="XM_016412148.1"/>
</dbReference>
<evidence type="ECO:0000259" key="6">
    <source>
        <dbReference type="PROSITE" id="PS50048"/>
    </source>
</evidence>
<dbReference type="GeneID" id="27362657"/>
<evidence type="ECO:0000256" key="5">
    <source>
        <dbReference type="SAM" id="MobiDB-lite"/>
    </source>
</evidence>
<feature type="compositionally biased region" description="Low complexity" evidence="5">
    <location>
        <begin position="68"/>
        <end position="81"/>
    </location>
</feature>
<dbReference type="InterPro" id="IPR050797">
    <property type="entry name" value="Carb_Metab_Trans_Reg"/>
</dbReference>
<evidence type="ECO:0000256" key="3">
    <source>
        <dbReference type="ARBA" id="ARBA00023163"/>
    </source>
</evidence>
<feature type="compositionally biased region" description="Polar residues" evidence="5">
    <location>
        <begin position="134"/>
        <end position="149"/>
    </location>
</feature>
<accession>A0A0D2D4H9</accession>
<dbReference type="GO" id="GO:0000981">
    <property type="term" value="F:DNA-binding transcription factor activity, RNA polymerase II-specific"/>
    <property type="evidence" value="ECO:0007669"/>
    <property type="project" value="InterPro"/>
</dbReference>
<dbReference type="SMART" id="SM00066">
    <property type="entry name" value="GAL4"/>
    <property type="match status" value="1"/>
</dbReference>
<keyword evidence="1" id="KW-0805">Transcription regulation</keyword>
<evidence type="ECO:0000313" key="8">
    <source>
        <dbReference type="Proteomes" id="UP000053342"/>
    </source>
</evidence>
<gene>
    <name evidence="7" type="ORF">PV06_10583</name>
</gene>
<evidence type="ECO:0000256" key="1">
    <source>
        <dbReference type="ARBA" id="ARBA00023015"/>
    </source>
</evidence>
<dbReference type="AlphaFoldDB" id="A0A0D2D4H9"/>
<dbReference type="SUPFAM" id="SSF57701">
    <property type="entry name" value="Zn2/Cys6 DNA-binding domain"/>
    <property type="match status" value="1"/>
</dbReference>
<feature type="domain" description="Zn(2)-C6 fungal-type" evidence="6">
    <location>
        <begin position="9"/>
        <end position="38"/>
    </location>
</feature>
<protein>
    <recommendedName>
        <fullName evidence="6">Zn(2)-C6 fungal-type domain-containing protein</fullName>
    </recommendedName>
</protein>
<dbReference type="Pfam" id="PF00172">
    <property type="entry name" value="Zn_clus"/>
    <property type="match status" value="1"/>
</dbReference>
<feature type="region of interest" description="Disordered" evidence="5">
    <location>
        <begin position="134"/>
        <end position="153"/>
    </location>
</feature>
<dbReference type="EMBL" id="KN847345">
    <property type="protein sequence ID" value="KIW37240.1"/>
    <property type="molecule type" value="Genomic_DNA"/>
</dbReference>